<protein>
    <submittedName>
        <fullName evidence="1">Uncharacterized protein</fullName>
    </submittedName>
</protein>
<name>A0A1H0WG47_9ACTN</name>
<dbReference type="EMBL" id="FNJR01000012">
    <property type="protein sequence ID" value="SDP89684.1"/>
    <property type="molecule type" value="Genomic_DNA"/>
</dbReference>
<dbReference type="InterPro" id="IPR024520">
    <property type="entry name" value="DUF3558"/>
</dbReference>
<dbReference type="Proteomes" id="UP000199497">
    <property type="component" value="Unassembled WGS sequence"/>
</dbReference>
<sequence>MLEWEPACDYQGDPINVNMIKNMRETVKSASEKDVWAEFERLQVNGRSGARVITKGATKARSCTVMFDAGKGTVQVQANEVRLPDDVDECQKALEIARKVEPNVPEPA</sequence>
<proteinExistence type="predicted"/>
<evidence type="ECO:0000313" key="1">
    <source>
        <dbReference type="EMBL" id="SDP89684.1"/>
    </source>
</evidence>
<accession>A0A1H0WG47</accession>
<dbReference type="Pfam" id="PF12079">
    <property type="entry name" value="DUF3558"/>
    <property type="match status" value="1"/>
</dbReference>
<keyword evidence="2" id="KW-1185">Reference proteome</keyword>
<dbReference type="AlphaFoldDB" id="A0A1H0WG47"/>
<evidence type="ECO:0000313" key="2">
    <source>
        <dbReference type="Proteomes" id="UP000199497"/>
    </source>
</evidence>
<reference evidence="2" key="1">
    <citation type="submission" date="2016-10" db="EMBL/GenBank/DDBJ databases">
        <authorList>
            <person name="Varghese N."/>
            <person name="Submissions S."/>
        </authorList>
    </citation>
    <scope>NUCLEOTIDE SEQUENCE [LARGE SCALE GENOMIC DNA]</scope>
    <source>
        <strain evidence="2">DSM 46732</strain>
    </source>
</reference>
<gene>
    <name evidence="1" type="ORF">SAMN04487905_11248</name>
</gene>
<organism evidence="1 2">
    <name type="scientific">Actinopolyspora xinjiangensis</name>
    <dbReference type="NCBI Taxonomy" id="405564"/>
    <lineage>
        <taxon>Bacteria</taxon>
        <taxon>Bacillati</taxon>
        <taxon>Actinomycetota</taxon>
        <taxon>Actinomycetes</taxon>
        <taxon>Actinopolysporales</taxon>
        <taxon>Actinopolysporaceae</taxon>
        <taxon>Actinopolyspora</taxon>
    </lineage>
</organism>